<evidence type="ECO:0000313" key="2">
    <source>
        <dbReference type="EnsemblPlants" id="TraesCS6D02G211300.1.cds1"/>
    </source>
</evidence>
<dbReference type="Gene3D" id="3.30.70.330">
    <property type="match status" value="1"/>
</dbReference>
<dbReference type="Gramene" id="TraesCS6D03G0523900.1">
    <property type="protein sequence ID" value="TraesCS6D03G0523900.1.CDS1"/>
    <property type="gene ID" value="TraesCS6D03G0523900"/>
</dbReference>
<dbReference type="Gramene" id="TraesLAC6D03G03686350.2">
    <property type="protein sequence ID" value="TraesLAC6D03G03686350.2.CDS1"/>
    <property type="gene ID" value="TraesLAC6D03G03686350"/>
</dbReference>
<reference evidence="2" key="1">
    <citation type="submission" date="2018-08" db="EMBL/GenBank/DDBJ databases">
        <authorList>
            <person name="Rossello M."/>
        </authorList>
    </citation>
    <scope>NUCLEOTIDE SEQUENCE [LARGE SCALE GENOMIC DNA]</scope>
    <source>
        <strain evidence="2">cv. Chinese Spring</strain>
    </source>
</reference>
<dbReference type="Gramene" id="TraesCLE_scaffold_037722_01G000200.1">
    <property type="protein sequence ID" value="TraesCLE_scaffold_037722_01G000200.1"/>
    <property type="gene ID" value="TraesCLE_scaffold_037722_01G000200"/>
</dbReference>
<organism evidence="2">
    <name type="scientific">Triticum aestivum</name>
    <name type="common">Wheat</name>
    <dbReference type="NCBI Taxonomy" id="4565"/>
    <lineage>
        <taxon>Eukaryota</taxon>
        <taxon>Viridiplantae</taxon>
        <taxon>Streptophyta</taxon>
        <taxon>Embryophyta</taxon>
        <taxon>Tracheophyta</taxon>
        <taxon>Spermatophyta</taxon>
        <taxon>Magnoliopsida</taxon>
        <taxon>Liliopsida</taxon>
        <taxon>Poales</taxon>
        <taxon>Poaceae</taxon>
        <taxon>BOP clade</taxon>
        <taxon>Pooideae</taxon>
        <taxon>Triticodae</taxon>
        <taxon>Triticeae</taxon>
        <taxon>Triticinae</taxon>
        <taxon>Triticum</taxon>
    </lineage>
</organism>
<evidence type="ECO:0008006" key="4">
    <source>
        <dbReference type="Google" id="ProtNLM"/>
    </source>
</evidence>
<dbReference type="Gramene" id="TraesROB_scaffold_042341_01G000200.1">
    <property type="protein sequence ID" value="TraesROB_scaffold_042341_01G000200.1"/>
    <property type="gene ID" value="TraesROB_scaffold_042341_01G000200"/>
</dbReference>
<dbReference type="Gramene" id="TraesJAG6D03G03718610.1">
    <property type="protein sequence ID" value="TraesJAG6D03G03718610.1.CDS1"/>
    <property type="gene ID" value="TraesJAG6D03G03718610"/>
</dbReference>
<dbReference type="RefSeq" id="XP_044420054.1">
    <property type="nucleotide sequence ID" value="XM_044564119.1"/>
</dbReference>
<evidence type="ECO:0000313" key="3">
    <source>
        <dbReference type="Proteomes" id="UP000019116"/>
    </source>
</evidence>
<accession>A0A3B6QF81</accession>
<sequence length="704" mass="77174">MSSHQTSSDQVLSMVVEQAIYPITVDVMYSLFGPFGIEELVVYPPTISEDGQPCVAADVRFCSAHAAAYWDGRCIYFRCCRLQMRNATPDVLPSRTSPPTSTATPDAFMAGDIATSAHSTILDASVNIPTAASTSTPPHFQDTSPKSSLDSNGRVLVTGTTEYTLVAANPEVVTELAVLPGDPFSTTKAQEIPKFAHDATPLCISMVPVTCSTECSTQVDAIDSVDEAHDGATVAAEVHNTTTALGPELAIDLCNTTAAIGVATCGHHDKFDGLNIPVKAIISLPPHIQVTFPIFSTISNRRVVVAGTDEYALVEAIPDIAIELAVQPPTRHEGLPIRPTPWPSYLVHHSAEENEVRPTPWPSFSCSHEGMTLNHKSLLPQVTCVMKIPIGMPSEDAADSNFYVQLFRHVKQMGVLSTELSHNLGLRLRLFEPLLSSDPATITVHCLISMLPRDTTVLSHPIMQVMGDLNLGVVEWRLVICSMAAHLFQNMQIGPYELGCAAIVSPNCSKHSQWKVAWPLSSKRKTSAGRPCFMPWPSFACSPDGVTLKHTWMVPQVIYAMKSLSGNLNSLRAFSSYFPNLQLKSRFSQTNVHLKLPWPSDSCNCRAVQVCSELPKVEYFEHQFMGVCEHHVAVWDYAVLGCIPISDKLQGIIHLMHMSVRWIFLSQEEFKGSGRVSIDFHTNNAWERCSIFLGNCIRILPVQL</sequence>
<evidence type="ECO:0000256" key="1">
    <source>
        <dbReference type="SAM" id="MobiDB-lite"/>
    </source>
</evidence>
<dbReference type="Gramene" id="TraesJUL6D03G03768630.1">
    <property type="protein sequence ID" value="TraesJUL6D03G03768630.1.CDS1"/>
    <property type="gene ID" value="TraesJUL6D03G03768630"/>
</dbReference>
<dbReference type="Proteomes" id="UP000019116">
    <property type="component" value="Chromosome 6D"/>
</dbReference>
<keyword evidence="3" id="KW-1185">Reference proteome</keyword>
<protein>
    <recommendedName>
        <fullName evidence="4">PTBP1-like RNA recognition motif 2 domain-containing protein</fullName>
    </recommendedName>
</protein>
<dbReference type="InterPro" id="IPR012677">
    <property type="entry name" value="Nucleotide-bd_a/b_plait_sf"/>
</dbReference>
<dbReference type="EnsemblPlants" id="TraesCS6D02G211300.1">
    <property type="protein sequence ID" value="TraesCS6D02G211300.1.cds1"/>
    <property type="gene ID" value="TraesCS6D02G211300"/>
</dbReference>
<dbReference type="KEGG" id="taes:123144870"/>
<name>A0A3B6QF81_WHEAT</name>
<dbReference type="STRING" id="4565.A0A3B6QF81"/>
<dbReference type="GeneID" id="123144870"/>
<feature type="region of interest" description="Disordered" evidence="1">
    <location>
        <begin position="132"/>
        <end position="153"/>
    </location>
</feature>
<dbReference type="Gramene" id="TraesCAD_scaffold_037804_01G000100.1">
    <property type="protein sequence ID" value="TraesCAD_scaffold_037804_01G000100.1"/>
    <property type="gene ID" value="TraesCAD_scaffold_037804_01G000100"/>
</dbReference>
<dbReference type="Gramene" id="TraesWEE_scaffold_032099_01G000200.1">
    <property type="protein sequence ID" value="TraesWEE_scaffold_032099_01G000200.1"/>
    <property type="gene ID" value="TraesWEE_scaffold_032099_01G000200"/>
</dbReference>
<feature type="compositionally biased region" description="Polar residues" evidence="1">
    <location>
        <begin position="132"/>
        <end position="151"/>
    </location>
</feature>
<reference evidence="2" key="2">
    <citation type="submission" date="2018-10" db="UniProtKB">
        <authorList>
            <consortium name="EnsemblPlants"/>
        </authorList>
    </citation>
    <scope>IDENTIFICATION</scope>
</reference>
<dbReference type="Gramene" id="TraesARI6D03G03699860.1">
    <property type="protein sequence ID" value="TraesARI6D03G03699860.1.CDS1"/>
    <property type="gene ID" value="TraesARI6D03G03699860"/>
</dbReference>
<dbReference type="Gramene" id="TraesSTA6D03G03728830.1">
    <property type="protein sequence ID" value="TraesSTA6D03G03728830.1.CDS1"/>
    <property type="gene ID" value="TraesSTA6D03G03728830"/>
</dbReference>
<dbReference type="AlphaFoldDB" id="A0A3B6QF81"/>
<gene>
    <name evidence="2" type="primary">LOC123144870</name>
</gene>
<proteinExistence type="predicted"/>
<dbReference type="Gramene" id="TraesCS6D02G211300.1">
    <property type="protein sequence ID" value="TraesCS6D02G211300.1.cds1"/>
    <property type="gene ID" value="TraesCS6D02G211300"/>
</dbReference>